<proteinExistence type="predicted"/>
<dbReference type="EMBL" id="BGZK01000572">
    <property type="protein sequence ID" value="GBP51024.1"/>
    <property type="molecule type" value="Genomic_DNA"/>
</dbReference>
<sequence>MRNLDDDDDLNMNVFLNWTVSLIAPRKRFGGLPFFLCAHQRTGGGSNEISLCFSPYLSARITVLFSLLRHKCQGKTSHTERKFGKSKSARLTAVINF</sequence>
<keyword evidence="2" id="KW-1185">Reference proteome</keyword>
<dbReference type="Proteomes" id="UP000299102">
    <property type="component" value="Unassembled WGS sequence"/>
</dbReference>
<reference evidence="1 2" key="1">
    <citation type="journal article" date="2019" name="Commun. Biol.">
        <title>The bagworm genome reveals a unique fibroin gene that provides high tensile strength.</title>
        <authorList>
            <person name="Kono N."/>
            <person name="Nakamura H."/>
            <person name="Ohtoshi R."/>
            <person name="Tomita M."/>
            <person name="Numata K."/>
            <person name="Arakawa K."/>
        </authorList>
    </citation>
    <scope>NUCLEOTIDE SEQUENCE [LARGE SCALE GENOMIC DNA]</scope>
</reference>
<name>A0A4C1WLM4_EUMVA</name>
<organism evidence="1 2">
    <name type="scientific">Eumeta variegata</name>
    <name type="common">Bagworm moth</name>
    <name type="synonym">Eumeta japonica</name>
    <dbReference type="NCBI Taxonomy" id="151549"/>
    <lineage>
        <taxon>Eukaryota</taxon>
        <taxon>Metazoa</taxon>
        <taxon>Ecdysozoa</taxon>
        <taxon>Arthropoda</taxon>
        <taxon>Hexapoda</taxon>
        <taxon>Insecta</taxon>
        <taxon>Pterygota</taxon>
        <taxon>Neoptera</taxon>
        <taxon>Endopterygota</taxon>
        <taxon>Lepidoptera</taxon>
        <taxon>Glossata</taxon>
        <taxon>Ditrysia</taxon>
        <taxon>Tineoidea</taxon>
        <taxon>Psychidae</taxon>
        <taxon>Oiketicinae</taxon>
        <taxon>Eumeta</taxon>
    </lineage>
</organism>
<accession>A0A4C1WLM4</accession>
<evidence type="ECO:0000313" key="2">
    <source>
        <dbReference type="Proteomes" id="UP000299102"/>
    </source>
</evidence>
<dbReference type="AlphaFoldDB" id="A0A4C1WLM4"/>
<protein>
    <submittedName>
        <fullName evidence="1">Uncharacterized protein</fullName>
    </submittedName>
</protein>
<evidence type="ECO:0000313" key="1">
    <source>
        <dbReference type="EMBL" id="GBP51024.1"/>
    </source>
</evidence>
<gene>
    <name evidence="1" type="ORF">EVAR_37182_1</name>
</gene>
<comment type="caution">
    <text evidence="1">The sequence shown here is derived from an EMBL/GenBank/DDBJ whole genome shotgun (WGS) entry which is preliminary data.</text>
</comment>